<evidence type="ECO:0000313" key="2">
    <source>
        <dbReference type="EMBL" id="MSV25965.1"/>
    </source>
</evidence>
<name>A0A6I2V018_9FIRM</name>
<sequence>MSDYEKYQQIKREAGWTGLALFVLIGFWLAAGFGLSGMEGEVFGLPIWAVTSSLGVWFFAIVLVRLLTSFIFRDMELDEDAAGEGDAHHE</sequence>
<dbReference type="PANTHER" id="PTHR39174">
    <property type="entry name" value="INNER MEMBRANE PROTEIN-RELATED"/>
    <property type="match status" value="1"/>
</dbReference>
<keyword evidence="1" id="KW-0812">Transmembrane</keyword>
<proteinExistence type="predicted"/>
<dbReference type="Pfam" id="PF06196">
    <property type="entry name" value="DUF997"/>
    <property type="match status" value="1"/>
</dbReference>
<dbReference type="InterPro" id="IPR010398">
    <property type="entry name" value="DUF997"/>
</dbReference>
<dbReference type="RefSeq" id="WP_154621733.1">
    <property type="nucleotide sequence ID" value="NZ_JBQHVT010000003.1"/>
</dbReference>
<keyword evidence="1" id="KW-0472">Membrane</keyword>
<evidence type="ECO:0000256" key="1">
    <source>
        <dbReference type="SAM" id="Phobius"/>
    </source>
</evidence>
<evidence type="ECO:0000313" key="3">
    <source>
        <dbReference type="Proteomes" id="UP000430222"/>
    </source>
</evidence>
<dbReference type="Proteomes" id="UP000430222">
    <property type="component" value="Unassembled WGS sequence"/>
</dbReference>
<accession>A0A6I2V018</accession>
<dbReference type="PANTHER" id="PTHR39174:SF1">
    <property type="entry name" value="INNER MEMBRANE PROTEIN"/>
    <property type="match status" value="1"/>
</dbReference>
<keyword evidence="1" id="KW-1133">Transmembrane helix</keyword>
<keyword evidence="3" id="KW-1185">Reference proteome</keyword>
<dbReference type="AlphaFoldDB" id="A0A6I2V018"/>
<comment type="caution">
    <text evidence="2">The sequence shown here is derived from an EMBL/GenBank/DDBJ whole genome shotgun (WGS) entry which is preliminary data.</text>
</comment>
<protein>
    <submittedName>
        <fullName evidence="2">DUF997 family protein</fullName>
    </submittedName>
</protein>
<feature type="transmembrane region" description="Helical" evidence="1">
    <location>
        <begin position="47"/>
        <end position="67"/>
    </location>
</feature>
<reference evidence="2 3" key="1">
    <citation type="submission" date="2019-08" db="EMBL/GenBank/DDBJ databases">
        <title>In-depth cultivation of the pig gut microbiome towards novel bacterial diversity and tailored functional studies.</title>
        <authorList>
            <person name="Wylensek D."/>
            <person name="Hitch T.C.A."/>
            <person name="Clavel T."/>
        </authorList>
    </citation>
    <scope>NUCLEOTIDE SEQUENCE [LARGE SCALE GENOMIC DNA]</scope>
    <source>
        <strain evidence="3">WCA-380-WT-3B3</strain>
    </source>
</reference>
<feature type="transmembrane region" description="Helical" evidence="1">
    <location>
        <begin position="14"/>
        <end position="35"/>
    </location>
</feature>
<gene>
    <name evidence="2" type="ORF">FYJ78_12485</name>
</gene>
<dbReference type="EMBL" id="VUNL01000021">
    <property type="protein sequence ID" value="MSV25965.1"/>
    <property type="molecule type" value="Genomic_DNA"/>
</dbReference>
<organism evidence="2 3">
    <name type="scientific">Selenomonas montiformis</name>
    <dbReference type="NCBI Taxonomy" id="2652285"/>
    <lineage>
        <taxon>Bacteria</taxon>
        <taxon>Bacillati</taxon>
        <taxon>Bacillota</taxon>
        <taxon>Negativicutes</taxon>
        <taxon>Selenomonadales</taxon>
        <taxon>Selenomonadaceae</taxon>
        <taxon>Selenomonas</taxon>
    </lineage>
</organism>